<evidence type="ECO:0000313" key="2">
    <source>
        <dbReference type="EMBL" id="KAL3287077.1"/>
    </source>
</evidence>
<gene>
    <name evidence="2" type="ORF">HHI36_001562</name>
</gene>
<name>A0ABD2P7U7_9CUCU</name>
<evidence type="ECO:0000256" key="1">
    <source>
        <dbReference type="SAM" id="MobiDB-lite"/>
    </source>
</evidence>
<feature type="compositionally biased region" description="Low complexity" evidence="1">
    <location>
        <begin position="166"/>
        <end position="212"/>
    </location>
</feature>
<feature type="region of interest" description="Disordered" evidence="1">
    <location>
        <begin position="124"/>
        <end position="214"/>
    </location>
</feature>
<dbReference type="Proteomes" id="UP001516400">
    <property type="component" value="Unassembled WGS sequence"/>
</dbReference>
<dbReference type="EMBL" id="JABFTP020000185">
    <property type="protein sequence ID" value="KAL3287077.1"/>
    <property type="molecule type" value="Genomic_DNA"/>
</dbReference>
<feature type="region of interest" description="Disordered" evidence="1">
    <location>
        <begin position="96"/>
        <end position="115"/>
    </location>
</feature>
<dbReference type="AlphaFoldDB" id="A0ABD2P7U7"/>
<comment type="caution">
    <text evidence="2">The sequence shown here is derived from an EMBL/GenBank/DDBJ whole genome shotgun (WGS) entry which is preliminary data.</text>
</comment>
<keyword evidence="3" id="KW-1185">Reference proteome</keyword>
<protein>
    <submittedName>
        <fullName evidence="2">Uncharacterized protein</fullName>
    </submittedName>
</protein>
<sequence length="260" mass="29040">MNNNSRPAFIIQLVSKKFNEENAIKENYVLMQHLDTSYSKKCENKQYDTKDPNIMDTQYSTSRSIVAKEPFCTDENPTSGKENFYFEDSDDSYKDPNFEIDGGYKSSSSGSIVGQPTKRKLVEWNSQRLSEEKNETEPYVNIGATDNLAVTPSTSKNIPQRKRSIFSDSSSSISSLNSSNSSRSNSKSSISSSISSSNATSKSKSSKSHCSSNDVVSLPCNQESNVFNNNILEQVTSPVRKSSKKVNLVWTNDCQIKQKY</sequence>
<organism evidence="2 3">
    <name type="scientific">Cryptolaemus montrouzieri</name>
    <dbReference type="NCBI Taxonomy" id="559131"/>
    <lineage>
        <taxon>Eukaryota</taxon>
        <taxon>Metazoa</taxon>
        <taxon>Ecdysozoa</taxon>
        <taxon>Arthropoda</taxon>
        <taxon>Hexapoda</taxon>
        <taxon>Insecta</taxon>
        <taxon>Pterygota</taxon>
        <taxon>Neoptera</taxon>
        <taxon>Endopterygota</taxon>
        <taxon>Coleoptera</taxon>
        <taxon>Polyphaga</taxon>
        <taxon>Cucujiformia</taxon>
        <taxon>Coccinelloidea</taxon>
        <taxon>Coccinellidae</taxon>
        <taxon>Scymninae</taxon>
        <taxon>Scymnini</taxon>
        <taxon>Cryptolaemus</taxon>
    </lineage>
</organism>
<accession>A0ABD2P7U7</accession>
<evidence type="ECO:0000313" key="3">
    <source>
        <dbReference type="Proteomes" id="UP001516400"/>
    </source>
</evidence>
<feature type="region of interest" description="Disordered" evidence="1">
    <location>
        <begin position="71"/>
        <end position="90"/>
    </location>
</feature>
<feature type="compositionally biased region" description="Polar residues" evidence="1">
    <location>
        <begin position="105"/>
        <end position="114"/>
    </location>
</feature>
<reference evidence="2 3" key="1">
    <citation type="journal article" date="2021" name="BMC Biol.">
        <title>Horizontally acquired antibacterial genes associated with adaptive radiation of ladybird beetles.</title>
        <authorList>
            <person name="Li H.S."/>
            <person name="Tang X.F."/>
            <person name="Huang Y.H."/>
            <person name="Xu Z.Y."/>
            <person name="Chen M.L."/>
            <person name="Du X.Y."/>
            <person name="Qiu B.Y."/>
            <person name="Chen P.T."/>
            <person name="Zhang W."/>
            <person name="Slipinski A."/>
            <person name="Escalona H.E."/>
            <person name="Waterhouse R.M."/>
            <person name="Zwick A."/>
            <person name="Pang H."/>
        </authorList>
    </citation>
    <scope>NUCLEOTIDE SEQUENCE [LARGE SCALE GENOMIC DNA]</scope>
    <source>
        <strain evidence="2">SYSU2018</strain>
    </source>
</reference>
<proteinExistence type="predicted"/>
<feature type="compositionally biased region" description="Polar residues" evidence="1">
    <location>
        <begin position="148"/>
        <end position="158"/>
    </location>
</feature>